<organism evidence="1 2">
    <name type="scientific">Chaenocephalus aceratus</name>
    <name type="common">Blackfin icefish</name>
    <name type="synonym">Chaenichthys aceratus</name>
    <dbReference type="NCBI Taxonomy" id="36190"/>
    <lineage>
        <taxon>Eukaryota</taxon>
        <taxon>Metazoa</taxon>
        <taxon>Chordata</taxon>
        <taxon>Craniata</taxon>
        <taxon>Vertebrata</taxon>
        <taxon>Euteleostomi</taxon>
        <taxon>Actinopterygii</taxon>
        <taxon>Neopterygii</taxon>
        <taxon>Teleostei</taxon>
        <taxon>Neoteleostei</taxon>
        <taxon>Acanthomorphata</taxon>
        <taxon>Eupercaria</taxon>
        <taxon>Perciformes</taxon>
        <taxon>Notothenioidei</taxon>
        <taxon>Channichthyidae</taxon>
        <taxon>Chaenocephalus</taxon>
    </lineage>
</organism>
<name>A0ACB9WZJ2_CHAAC</name>
<feature type="non-terminal residue" evidence="1">
    <location>
        <position position="101"/>
    </location>
</feature>
<evidence type="ECO:0000313" key="2">
    <source>
        <dbReference type="Proteomes" id="UP001057452"/>
    </source>
</evidence>
<reference evidence="1" key="1">
    <citation type="submission" date="2022-05" db="EMBL/GenBank/DDBJ databases">
        <title>Chromosome-level genome of Chaenocephalus aceratus.</title>
        <authorList>
            <person name="Park H."/>
        </authorList>
    </citation>
    <scope>NUCLEOTIDE SEQUENCE</scope>
    <source>
        <strain evidence="1">KU_202001</strain>
    </source>
</reference>
<comment type="caution">
    <text evidence="1">The sequence shown here is derived from an EMBL/GenBank/DDBJ whole genome shotgun (WGS) entry which is preliminary data.</text>
</comment>
<gene>
    <name evidence="1" type="ORF">KUCAC02_004419</name>
</gene>
<dbReference type="EMBL" id="CM043794">
    <property type="protein sequence ID" value="KAI4819148.1"/>
    <property type="molecule type" value="Genomic_DNA"/>
</dbReference>
<accession>A0ACB9WZJ2</accession>
<feature type="non-terminal residue" evidence="1">
    <location>
        <position position="1"/>
    </location>
</feature>
<protein>
    <submittedName>
        <fullName evidence="1">Uncharacterized protein</fullName>
    </submittedName>
</protein>
<sequence>SQDTLCPKMEVCQTPFVTPPFLHPSITSFLFPLIDATTDDVGQQQTPSFHGNLHHPFPPCPPLPSLNHPPCHSCLSWSLPLCLFFVHLLPPHAKKQPGTGT</sequence>
<dbReference type="Proteomes" id="UP001057452">
    <property type="component" value="Chromosome 10"/>
</dbReference>
<keyword evidence="2" id="KW-1185">Reference proteome</keyword>
<proteinExistence type="predicted"/>
<evidence type="ECO:0000313" key="1">
    <source>
        <dbReference type="EMBL" id="KAI4819148.1"/>
    </source>
</evidence>